<organism evidence="5 6">
    <name type="scientific">Aphanizomenon flos-aquae FACHB-1040</name>
    <dbReference type="NCBI Taxonomy" id="2692887"/>
    <lineage>
        <taxon>Bacteria</taxon>
        <taxon>Bacillati</taxon>
        <taxon>Cyanobacteriota</taxon>
        <taxon>Cyanophyceae</taxon>
        <taxon>Nostocales</taxon>
        <taxon>Aphanizomenonaceae</taxon>
        <taxon>Aphanizomenon</taxon>
    </lineage>
</organism>
<evidence type="ECO:0000313" key="5">
    <source>
        <dbReference type="EMBL" id="MBD2280846.1"/>
    </source>
</evidence>
<reference evidence="5 6" key="1">
    <citation type="journal article" date="2020" name="ISME J.">
        <title>Comparative genomics reveals insights into cyanobacterial evolution and habitat adaptation.</title>
        <authorList>
            <person name="Chen M.Y."/>
            <person name="Teng W.K."/>
            <person name="Zhao L."/>
            <person name="Hu C.X."/>
            <person name="Zhou Y.K."/>
            <person name="Han B.P."/>
            <person name="Song L.R."/>
            <person name="Shu W.S."/>
        </authorList>
    </citation>
    <scope>NUCLEOTIDE SEQUENCE [LARGE SCALE GENOMIC DNA]</scope>
    <source>
        <strain evidence="5 6">FACHB-1040</strain>
    </source>
</reference>
<comment type="subcellular location">
    <subcellularLocation>
        <location evidence="1">Secreted</location>
    </subcellularLocation>
</comment>
<feature type="domain" description="Cyclic nucleotide-binding" evidence="4">
    <location>
        <begin position="883"/>
        <end position="961"/>
    </location>
</feature>
<keyword evidence="6" id="KW-1185">Reference proteome</keyword>
<evidence type="ECO:0000256" key="2">
    <source>
        <dbReference type="ARBA" id="ARBA00022525"/>
    </source>
</evidence>
<accession>A0ABR8C1Q5</accession>
<dbReference type="InterPro" id="IPR018511">
    <property type="entry name" value="Hemolysin-typ_Ca-bd_CS"/>
</dbReference>
<dbReference type="Gene3D" id="3.10.100.10">
    <property type="entry name" value="Mannose-Binding Protein A, subunit A"/>
    <property type="match status" value="1"/>
</dbReference>
<proteinExistence type="predicted"/>
<dbReference type="PROSITE" id="PS50042">
    <property type="entry name" value="CNMP_BINDING_3"/>
    <property type="match status" value="1"/>
</dbReference>
<dbReference type="SUPFAM" id="SSF51120">
    <property type="entry name" value="beta-Roll"/>
    <property type="match status" value="6"/>
</dbReference>
<evidence type="ECO:0000256" key="1">
    <source>
        <dbReference type="ARBA" id="ARBA00004613"/>
    </source>
</evidence>
<dbReference type="Pfam" id="PF00059">
    <property type="entry name" value="Lectin_C"/>
    <property type="match status" value="1"/>
</dbReference>
<gene>
    <name evidence="5" type="ORF">H6F99_21980</name>
</gene>
<dbReference type="PANTHER" id="PTHR38340">
    <property type="entry name" value="S-LAYER PROTEIN"/>
    <property type="match status" value="1"/>
</dbReference>
<comment type="caution">
    <text evidence="5">The sequence shown here is derived from an EMBL/GenBank/DDBJ whole genome shotgun (WGS) entry which is preliminary data.</text>
</comment>
<dbReference type="SMART" id="SM00034">
    <property type="entry name" value="CLECT"/>
    <property type="match status" value="1"/>
</dbReference>
<keyword evidence="2" id="KW-0964">Secreted</keyword>
<sequence length="961" mass="96104">MPNTGTFDASVLAGTATINANLANQSVVINTGIPGLQPLTIGVTGIGNVIGTANNDTIAGDDGDNNLAGGNGDDILTGNGGNDTVSGGNGNDTLIGGIGNDSLDGGANTDTADYSSLTQAITLKPTGVVTKGTAGTDQLVNVENIIGATGRTNIIDASTATGTATINVNLATNSVVFNNAVFVIGPSVSVPTLTFGVTNFSTVIGTVNNDTIAGDNGNNTLIGNAGNDTLNGGGGNDQIFGDVTSAITAPIFTYNGKFYLLSNAGSWTQAQAQAVSLGGNLVAVNDAAENQFLVNTFGGTERLWIGLTDEVTEGTFKWANGEAVTYTNWAPGEPNNSNNEDYAEFNVGGAGKWNDLPNSALLLRGIIEIANSNDTIIGSTGNDTINGGIGQDTADYSAIGQAITLLPTGTVTKGTAGTDQLVNVENIIGATGLTNIIDASTATGTATINANLATKSLVVNTGVSTFPTLTFGVTNFVTVIGTANNDTITGDNGNNTLIGNTGNDILTGNGGNDTVSGGTGNDTLVGGIGDDSLDGGANTDTADYSAIGQAITLKPTGVVTKGTAGTDQLVNVENIIGATGLTNIIDASTATGTATINANLATKSLVVNTGVIAFPTLTFGVTNFATVIGTANNDTLTGDDGNNTLIGNGGNDILTGNGGNDTVSGGTGNDAINGGIGSDTVDYSSFTEAITLLASGIVNKGSFGTDTIVGVETVIGATGQSNTIDASTGTATTTSLNVNLGNNSLIVNGLPAPINSITLNVQNFLNVYGTTQNDTITGNNLSNLLAGNAGNDTIQGNDGDDGLFGGDGNDSLLGGVGQDVLLGEFGNDFLFGEVGNDSLFGDDGNDQLYGGDGLDELYGGIGADSLYGGNDNDVLWGEDGNDILNGGNGNDIFVIARGSADIVQDFQDGFDRIGLGGGLLFSQLTISSLGTNTLIRSSGQILATLQNVSSTLITSTDFTVF</sequence>
<dbReference type="Gene3D" id="2.150.10.10">
    <property type="entry name" value="Serralysin-like metalloprotease, C-terminal"/>
    <property type="match status" value="4"/>
</dbReference>
<dbReference type="PRINTS" id="PR00313">
    <property type="entry name" value="CABNDNGRPT"/>
</dbReference>
<dbReference type="PROSITE" id="PS00330">
    <property type="entry name" value="HEMOLYSIN_CALCIUM"/>
    <property type="match status" value="4"/>
</dbReference>
<evidence type="ECO:0000259" key="4">
    <source>
        <dbReference type="PROSITE" id="PS50042"/>
    </source>
</evidence>
<dbReference type="InterPro" id="IPR016186">
    <property type="entry name" value="C-type_lectin-like/link_sf"/>
</dbReference>
<dbReference type="Pfam" id="PF00353">
    <property type="entry name" value="HemolysinCabind"/>
    <property type="match status" value="8"/>
</dbReference>
<evidence type="ECO:0000313" key="6">
    <source>
        <dbReference type="Proteomes" id="UP000606721"/>
    </source>
</evidence>
<dbReference type="Proteomes" id="UP000606721">
    <property type="component" value="Unassembled WGS sequence"/>
</dbReference>
<dbReference type="RefSeq" id="WP_190384229.1">
    <property type="nucleotide sequence ID" value="NZ_JACJQT010000077.1"/>
</dbReference>
<dbReference type="EMBL" id="JACJQT010000077">
    <property type="protein sequence ID" value="MBD2280846.1"/>
    <property type="molecule type" value="Genomic_DNA"/>
</dbReference>
<protein>
    <recommendedName>
        <fullName evidence="7">C-type lectin domain-containing protein</fullName>
    </recommendedName>
</protein>
<dbReference type="PANTHER" id="PTHR38340:SF1">
    <property type="entry name" value="S-LAYER PROTEIN"/>
    <property type="match status" value="1"/>
</dbReference>
<dbReference type="InterPro" id="IPR001304">
    <property type="entry name" value="C-type_lectin-like"/>
</dbReference>
<dbReference type="SUPFAM" id="SSF56436">
    <property type="entry name" value="C-type lectin-like"/>
    <property type="match status" value="1"/>
</dbReference>
<feature type="domain" description="C-type lectin" evidence="3">
    <location>
        <begin position="254"/>
        <end position="355"/>
    </location>
</feature>
<dbReference type="InterPro" id="IPR016187">
    <property type="entry name" value="CTDL_fold"/>
</dbReference>
<dbReference type="CDD" id="cd03603">
    <property type="entry name" value="CLECT_VCBS"/>
    <property type="match status" value="1"/>
</dbReference>
<dbReference type="InterPro" id="IPR001343">
    <property type="entry name" value="Hemolysn_Ca-bd"/>
</dbReference>
<dbReference type="InterPro" id="IPR050557">
    <property type="entry name" value="RTX_toxin/Mannuronan_C5-epim"/>
</dbReference>
<evidence type="ECO:0008006" key="7">
    <source>
        <dbReference type="Google" id="ProtNLM"/>
    </source>
</evidence>
<dbReference type="InterPro" id="IPR000595">
    <property type="entry name" value="cNMP-bd_dom"/>
</dbReference>
<evidence type="ECO:0000259" key="3">
    <source>
        <dbReference type="PROSITE" id="PS50041"/>
    </source>
</evidence>
<dbReference type="PROSITE" id="PS50041">
    <property type="entry name" value="C_TYPE_LECTIN_2"/>
    <property type="match status" value="1"/>
</dbReference>
<dbReference type="InterPro" id="IPR034007">
    <property type="entry name" value="CTLD_bac"/>
</dbReference>
<dbReference type="InterPro" id="IPR011049">
    <property type="entry name" value="Serralysin-like_metalloprot_C"/>
</dbReference>
<name>A0ABR8C1Q5_APHFL</name>